<dbReference type="Pfam" id="PF13472">
    <property type="entry name" value="Lipase_GDSL_2"/>
    <property type="match status" value="1"/>
</dbReference>
<feature type="coiled-coil region" evidence="1">
    <location>
        <begin position="62"/>
        <end position="91"/>
    </location>
</feature>
<feature type="compositionally biased region" description="Low complexity" evidence="2">
    <location>
        <begin position="277"/>
        <end position="298"/>
    </location>
</feature>
<evidence type="ECO:0000256" key="1">
    <source>
        <dbReference type="SAM" id="Coils"/>
    </source>
</evidence>
<sequence length="311" mass="34092">MNLRGSRRLRYRRGSIAAIIAVCIAAAVISAAVGACRSEKTAEITKGVEFLKAQESKDPIAVEQVLTEQKKEKMQAERAEMQKKLEDGTINVWSLFGDSVIMGDSRAVGFYTYEFLPQSRVLAEGGNTIANILDHEDELIQLNPTSLFLCYGLNDTSSGFWNTKEDYVNDYASILDELHQKLPNTSIFVNSIIPAQQPAIDTTPAWGNIPEWSEAVHKIVEEKGFGWVSVDDLVSEHQDLYEPDSIHVKKEFYPLWATQMMLSVYDEQQAGGEGEESASSSGSNPEASSESATGTSSENVFSSSGENGTAS</sequence>
<keyword evidence="5" id="KW-1185">Reference proteome</keyword>
<accession>A0A7X2P6G7</accession>
<dbReference type="Proteomes" id="UP000466864">
    <property type="component" value="Unassembled WGS sequence"/>
</dbReference>
<dbReference type="Gene3D" id="3.40.50.1110">
    <property type="entry name" value="SGNH hydrolase"/>
    <property type="match status" value="1"/>
</dbReference>
<evidence type="ECO:0000313" key="4">
    <source>
        <dbReference type="EMBL" id="MST80721.1"/>
    </source>
</evidence>
<protein>
    <recommendedName>
        <fullName evidence="3">SGNH hydrolase-type esterase domain-containing protein</fullName>
    </recommendedName>
</protein>
<dbReference type="InterPro" id="IPR013830">
    <property type="entry name" value="SGNH_hydro"/>
</dbReference>
<evidence type="ECO:0000313" key="5">
    <source>
        <dbReference type="Proteomes" id="UP000466864"/>
    </source>
</evidence>
<dbReference type="AlphaFoldDB" id="A0A7X2P6G7"/>
<dbReference type="EMBL" id="VUMV01000001">
    <property type="protein sequence ID" value="MST80721.1"/>
    <property type="molecule type" value="Genomic_DNA"/>
</dbReference>
<comment type="caution">
    <text evidence="4">The sequence shown here is derived from an EMBL/GenBank/DDBJ whole genome shotgun (WGS) entry which is preliminary data.</text>
</comment>
<feature type="region of interest" description="Disordered" evidence="2">
    <location>
        <begin position="267"/>
        <end position="311"/>
    </location>
</feature>
<proteinExistence type="predicted"/>
<reference evidence="4 5" key="1">
    <citation type="submission" date="2019-08" db="EMBL/GenBank/DDBJ databases">
        <title>In-depth cultivation of the pig gut microbiome towards novel bacterial diversity and tailored functional studies.</title>
        <authorList>
            <person name="Wylensek D."/>
            <person name="Hitch T.C.A."/>
            <person name="Clavel T."/>
        </authorList>
    </citation>
    <scope>NUCLEOTIDE SEQUENCE [LARGE SCALE GENOMIC DNA]</scope>
    <source>
        <strain evidence="4 5">Oil+RF-744-WCA-WT-13</strain>
    </source>
</reference>
<gene>
    <name evidence="4" type="ORF">FYJ60_00010</name>
</gene>
<name>A0A7X2P6G7_9FIRM</name>
<feature type="domain" description="SGNH hydrolase-type esterase" evidence="3">
    <location>
        <begin position="96"/>
        <end position="248"/>
    </location>
</feature>
<evidence type="ECO:0000259" key="3">
    <source>
        <dbReference type="Pfam" id="PF13472"/>
    </source>
</evidence>
<dbReference type="SUPFAM" id="SSF52266">
    <property type="entry name" value="SGNH hydrolase"/>
    <property type="match status" value="1"/>
</dbReference>
<keyword evidence="1" id="KW-0175">Coiled coil</keyword>
<feature type="compositionally biased region" description="Polar residues" evidence="2">
    <location>
        <begin position="299"/>
        <end position="311"/>
    </location>
</feature>
<evidence type="ECO:0000256" key="2">
    <source>
        <dbReference type="SAM" id="MobiDB-lite"/>
    </source>
</evidence>
<organism evidence="4 5">
    <name type="scientific">Bilifractor porci</name>
    <dbReference type="NCBI Taxonomy" id="2606636"/>
    <lineage>
        <taxon>Bacteria</taxon>
        <taxon>Bacillati</taxon>
        <taxon>Bacillota</taxon>
        <taxon>Clostridia</taxon>
        <taxon>Lachnospirales</taxon>
        <taxon>Lachnospiraceae</taxon>
        <taxon>Bilifractor</taxon>
    </lineage>
</organism>
<dbReference type="InterPro" id="IPR036514">
    <property type="entry name" value="SGNH_hydro_sf"/>
</dbReference>
<dbReference type="RefSeq" id="WP_154456545.1">
    <property type="nucleotide sequence ID" value="NZ_VUMV01000001.1"/>
</dbReference>